<keyword evidence="2" id="KW-0732">Signal</keyword>
<organism evidence="3 4">
    <name type="scientific">Scomber scombrus</name>
    <name type="common">Atlantic mackerel</name>
    <name type="synonym">Scomber vernalis</name>
    <dbReference type="NCBI Taxonomy" id="13677"/>
    <lineage>
        <taxon>Eukaryota</taxon>
        <taxon>Metazoa</taxon>
        <taxon>Chordata</taxon>
        <taxon>Craniata</taxon>
        <taxon>Vertebrata</taxon>
        <taxon>Euteleostomi</taxon>
        <taxon>Actinopterygii</taxon>
        <taxon>Neopterygii</taxon>
        <taxon>Teleostei</taxon>
        <taxon>Neoteleostei</taxon>
        <taxon>Acanthomorphata</taxon>
        <taxon>Pelagiaria</taxon>
        <taxon>Scombriformes</taxon>
        <taxon>Scombridae</taxon>
        <taxon>Scomber</taxon>
    </lineage>
</organism>
<dbReference type="EMBL" id="CAWUFR010000666">
    <property type="protein sequence ID" value="CAK6980272.1"/>
    <property type="molecule type" value="Genomic_DNA"/>
</dbReference>
<dbReference type="Proteomes" id="UP001314229">
    <property type="component" value="Unassembled WGS sequence"/>
</dbReference>
<feature type="non-terminal residue" evidence="3">
    <location>
        <position position="118"/>
    </location>
</feature>
<sequence length="118" mass="12903">MQLFIVLLLFVSHVAMVAAVTGCHSGRDKDHRPQENCTAAGYSDVTAEFELTTKVSQELSVFIKMQLFIVVLLFLSHVAMVAAVAGCHSGRDKDHRPQENCTAAGYSDVTAEFELTTK</sequence>
<feature type="transmembrane region" description="Helical" evidence="1">
    <location>
        <begin position="67"/>
        <end position="87"/>
    </location>
</feature>
<feature type="signal peptide" evidence="2">
    <location>
        <begin position="1"/>
        <end position="19"/>
    </location>
</feature>
<accession>A0AAV1Q706</accession>
<evidence type="ECO:0000313" key="3">
    <source>
        <dbReference type="EMBL" id="CAK6980272.1"/>
    </source>
</evidence>
<keyword evidence="1" id="KW-0472">Membrane</keyword>
<feature type="chain" id="PRO_5043527760" evidence="2">
    <location>
        <begin position="20"/>
        <end position="118"/>
    </location>
</feature>
<evidence type="ECO:0000313" key="4">
    <source>
        <dbReference type="Proteomes" id="UP001314229"/>
    </source>
</evidence>
<keyword evidence="1" id="KW-1133">Transmembrane helix</keyword>
<reference evidence="3 4" key="1">
    <citation type="submission" date="2024-01" db="EMBL/GenBank/DDBJ databases">
        <authorList>
            <person name="Alioto T."/>
            <person name="Alioto T."/>
            <person name="Gomez Garrido J."/>
        </authorList>
    </citation>
    <scope>NUCLEOTIDE SEQUENCE [LARGE SCALE GENOMIC DNA]</scope>
</reference>
<keyword evidence="4" id="KW-1185">Reference proteome</keyword>
<comment type="caution">
    <text evidence="3">The sequence shown here is derived from an EMBL/GenBank/DDBJ whole genome shotgun (WGS) entry which is preliminary data.</text>
</comment>
<evidence type="ECO:0000256" key="2">
    <source>
        <dbReference type="SAM" id="SignalP"/>
    </source>
</evidence>
<gene>
    <name evidence="3" type="ORF">FSCOSCO3_A008181</name>
</gene>
<dbReference type="AlphaFoldDB" id="A0AAV1Q706"/>
<protein>
    <submittedName>
        <fullName evidence="3">Platelet glycoprotein Ib alpha chain-like</fullName>
    </submittedName>
</protein>
<name>A0AAV1Q706_SCOSC</name>
<evidence type="ECO:0000256" key="1">
    <source>
        <dbReference type="SAM" id="Phobius"/>
    </source>
</evidence>
<keyword evidence="1" id="KW-0812">Transmembrane</keyword>
<proteinExistence type="predicted"/>